<keyword evidence="2" id="KW-0472">Membrane</keyword>
<feature type="region of interest" description="Disordered" evidence="1">
    <location>
        <begin position="1"/>
        <end position="56"/>
    </location>
</feature>
<feature type="transmembrane region" description="Helical" evidence="2">
    <location>
        <begin position="73"/>
        <end position="93"/>
    </location>
</feature>
<feature type="compositionally biased region" description="Basic residues" evidence="1">
    <location>
        <begin position="1"/>
        <end position="19"/>
    </location>
</feature>
<keyword evidence="2" id="KW-0812">Transmembrane</keyword>
<feature type="non-terminal residue" evidence="3">
    <location>
        <position position="1"/>
    </location>
</feature>
<evidence type="ECO:0000256" key="1">
    <source>
        <dbReference type="SAM" id="MobiDB-lite"/>
    </source>
</evidence>
<dbReference type="AlphaFoldDB" id="A0A392RY38"/>
<name>A0A392RY38_9FABA</name>
<sequence length="94" mass="10151">EGRKNLCHHKQNTAARGRRTISLSPQIWPPPPNPPQHHLRTTSASSGPPPSAFSSADLSLSHAISSLSHGGSFFLSLIGCCFEAIIAMMIRLCY</sequence>
<organism evidence="3 4">
    <name type="scientific">Trifolium medium</name>
    <dbReference type="NCBI Taxonomy" id="97028"/>
    <lineage>
        <taxon>Eukaryota</taxon>
        <taxon>Viridiplantae</taxon>
        <taxon>Streptophyta</taxon>
        <taxon>Embryophyta</taxon>
        <taxon>Tracheophyta</taxon>
        <taxon>Spermatophyta</taxon>
        <taxon>Magnoliopsida</taxon>
        <taxon>eudicotyledons</taxon>
        <taxon>Gunneridae</taxon>
        <taxon>Pentapetalae</taxon>
        <taxon>rosids</taxon>
        <taxon>fabids</taxon>
        <taxon>Fabales</taxon>
        <taxon>Fabaceae</taxon>
        <taxon>Papilionoideae</taxon>
        <taxon>50 kb inversion clade</taxon>
        <taxon>NPAAA clade</taxon>
        <taxon>Hologalegina</taxon>
        <taxon>IRL clade</taxon>
        <taxon>Trifolieae</taxon>
        <taxon>Trifolium</taxon>
    </lineage>
</organism>
<proteinExistence type="predicted"/>
<accession>A0A392RY38</accession>
<comment type="caution">
    <text evidence="3">The sequence shown here is derived from an EMBL/GenBank/DDBJ whole genome shotgun (WGS) entry which is preliminary data.</text>
</comment>
<keyword evidence="2" id="KW-1133">Transmembrane helix</keyword>
<protein>
    <submittedName>
        <fullName evidence="3">Uncharacterized protein</fullName>
    </submittedName>
</protein>
<reference evidence="3 4" key="1">
    <citation type="journal article" date="2018" name="Front. Plant Sci.">
        <title>Red Clover (Trifolium pratense) and Zigzag Clover (T. medium) - A Picture of Genomic Similarities and Differences.</title>
        <authorList>
            <person name="Dluhosova J."/>
            <person name="Istvanek J."/>
            <person name="Nedelnik J."/>
            <person name="Repkova J."/>
        </authorList>
    </citation>
    <scope>NUCLEOTIDE SEQUENCE [LARGE SCALE GENOMIC DNA]</scope>
    <source>
        <strain evidence="4">cv. 10/8</strain>
        <tissue evidence="3">Leaf</tissue>
    </source>
</reference>
<evidence type="ECO:0000256" key="2">
    <source>
        <dbReference type="SAM" id="Phobius"/>
    </source>
</evidence>
<evidence type="ECO:0000313" key="4">
    <source>
        <dbReference type="Proteomes" id="UP000265520"/>
    </source>
</evidence>
<keyword evidence="4" id="KW-1185">Reference proteome</keyword>
<dbReference type="Proteomes" id="UP000265520">
    <property type="component" value="Unassembled WGS sequence"/>
</dbReference>
<evidence type="ECO:0000313" key="3">
    <source>
        <dbReference type="EMBL" id="MCI40690.1"/>
    </source>
</evidence>
<dbReference type="EMBL" id="LXQA010282827">
    <property type="protein sequence ID" value="MCI40690.1"/>
    <property type="molecule type" value="Genomic_DNA"/>
</dbReference>